<proteinExistence type="predicted"/>
<comment type="caution">
    <text evidence="3">The sequence shown here is derived from an EMBL/GenBank/DDBJ whole genome shotgun (WGS) entry which is preliminary data.</text>
</comment>
<organism evidence="3 4">
    <name type="scientific">Mizuhopecten yessoensis</name>
    <name type="common">Japanese scallop</name>
    <name type="synonym">Patinopecten yessoensis</name>
    <dbReference type="NCBI Taxonomy" id="6573"/>
    <lineage>
        <taxon>Eukaryota</taxon>
        <taxon>Metazoa</taxon>
        <taxon>Spiralia</taxon>
        <taxon>Lophotrochozoa</taxon>
        <taxon>Mollusca</taxon>
        <taxon>Bivalvia</taxon>
        <taxon>Autobranchia</taxon>
        <taxon>Pteriomorphia</taxon>
        <taxon>Pectinida</taxon>
        <taxon>Pectinoidea</taxon>
        <taxon>Pectinidae</taxon>
        <taxon>Mizuhopecten</taxon>
    </lineage>
</organism>
<sequence>MINIALLCGSDYTLGVQRVGPVSALATMAEFPGEGIQGLVDFNFAREKIGWRKEKVDENLLPVMLKMNEKQSQGRIDKCFQQFSFHKGSFKINKCSYF</sequence>
<keyword evidence="2" id="KW-0539">Nucleus</keyword>
<evidence type="ECO:0000313" key="4">
    <source>
        <dbReference type="Proteomes" id="UP000242188"/>
    </source>
</evidence>
<dbReference type="InterPro" id="IPR036279">
    <property type="entry name" value="5-3_exonuclease_C_sf"/>
</dbReference>
<dbReference type="Proteomes" id="UP000242188">
    <property type="component" value="Unassembled WGS sequence"/>
</dbReference>
<dbReference type="AlphaFoldDB" id="A0A210PIQ7"/>
<evidence type="ECO:0000313" key="3">
    <source>
        <dbReference type="EMBL" id="OWF36370.1"/>
    </source>
</evidence>
<dbReference type="GO" id="GO:0004520">
    <property type="term" value="F:DNA endonuclease activity"/>
    <property type="evidence" value="ECO:0007669"/>
    <property type="project" value="TreeGrafter"/>
</dbReference>
<protein>
    <submittedName>
        <fullName evidence="3">DNA repair protein complementing XP-G cells-like</fullName>
    </submittedName>
</protein>
<dbReference type="STRING" id="6573.A0A210PIQ7"/>
<reference evidence="3 4" key="1">
    <citation type="journal article" date="2017" name="Nat. Ecol. Evol.">
        <title>Scallop genome provides insights into evolution of bilaterian karyotype and development.</title>
        <authorList>
            <person name="Wang S."/>
            <person name="Zhang J."/>
            <person name="Jiao W."/>
            <person name="Li J."/>
            <person name="Xun X."/>
            <person name="Sun Y."/>
            <person name="Guo X."/>
            <person name="Huan P."/>
            <person name="Dong B."/>
            <person name="Zhang L."/>
            <person name="Hu X."/>
            <person name="Sun X."/>
            <person name="Wang J."/>
            <person name="Zhao C."/>
            <person name="Wang Y."/>
            <person name="Wang D."/>
            <person name="Huang X."/>
            <person name="Wang R."/>
            <person name="Lv J."/>
            <person name="Li Y."/>
            <person name="Zhang Z."/>
            <person name="Liu B."/>
            <person name="Lu W."/>
            <person name="Hui Y."/>
            <person name="Liang J."/>
            <person name="Zhou Z."/>
            <person name="Hou R."/>
            <person name="Li X."/>
            <person name="Liu Y."/>
            <person name="Li H."/>
            <person name="Ning X."/>
            <person name="Lin Y."/>
            <person name="Zhao L."/>
            <person name="Xing Q."/>
            <person name="Dou J."/>
            <person name="Li Y."/>
            <person name="Mao J."/>
            <person name="Guo H."/>
            <person name="Dou H."/>
            <person name="Li T."/>
            <person name="Mu C."/>
            <person name="Jiang W."/>
            <person name="Fu Q."/>
            <person name="Fu X."/>
            <person name="Miao Y."/>
            <person name="Liu J."/>
            <person name="Yu Q."/>
            <person name="Li R."/>
            <person name="Liao H."/>
            <person name="Li X."/>
            <person name="Kong Y."/>
            <person name="Jiang Z."/>
            <person name="Chourrout D."/>
            <person name="Li R."/>
            <person name="Bao Z."/>
        </authorList>
    </citation>
    <scope>NUCLEOTIDE SEQUENCE [LARGE SCALE GENOMIC DNA]</scope>
    <source>
        <strain evidence="3 4">PY_sf001</strain>
    </source>
</reference>
<name>A0A210PIQ7_MIZYE</name>
<dbReference type="GO" id="GO:0005634">
    <property type="term" value="C:nucleus"/>
    <property type="evidence" value="ECO:0007669"/>
    <property type="project" value="UniProtKB-SubCell"/>
</dbReference>
<gene>
    <name evidence="3" type="ORF">KP79_PYT23267</name>
</gene>
<keyword evidence="4" id="KW-1185">Reference proteome</keyword>
<comment type="subcellular location">
    <subcellularLocation>
        <location evidence="1">Nucleus</location>
    </subcellularLocation>
</comment>
<dbReference type="Gene3D" id="1.10.150.20">
    <property type="entry name" value="5' to 3' exonuclease, C-terminal subdomain"/>
    <property type="match status" value="1"/>
</dbReference>
<dbReference type="PANTHER" id="PTHR16171:SF7">
    <property type="entry name" value="DNA REPAIR PROTEIN RAD2"/>
    <property type="match status" value="1"/>
</dbReference>
<dbReference type="GO" id="GO:0003697">
    <property type="term" value="F:single-stranded DNA binding"/>
    <property type="evidence" value="ECO:0007669"/>
    <property type="project" value="TreeGrafter"/>
</dbReference>
<dbReference type="PANTHER" id="PTHR16171">
    <property type="entry name" value="DNA REPAIR PROTEIN COMPLEMENTING XP-G CELLS-RELATED"/>
    <property type="match status" value="1"/>
</dbReference>
<dbReference type="SUPFAM" id="SSF47807">
    <property type="entry name" value="5' to 3' exonuclease, C-terminal subdomain"/>
    <property type="match status" value="1"/>
</dbReference>
<evidence type="ECO:0000256" key="1">
    <source>
        <dbReference type="ARBA" id="ARBA00004123"/>
    </source>
</evidence>
<dbReference type="EMBL" id="NEDP02076631">
    <property type="protein sequence ID" value="OWF36370.1"/>
    <property type="molecule type" value="Genomic_DNA"/>
</dbReference>
<evidence type="ECO:0000256" key="2">
    <source>
        <dbReference type="ARBA" id="ARBA00023242"/>
    </source>
</evidence>
<dbReference type="OrthoDB" id="2959108at2759"/>
<accession>A0A210PIQ7</accession>